<keyword evidence="3" id="KW-0614">Plasmid</keyword>
<dbReference type="EMBL" id="CP040824">
    <property type="protein sequence ID" value="QDL94927.1"/>
    <property type="molecule type" value="Genomic_DNA"/>
</dbReference>
<keyword evidence="4" id="KW-1185">Reference proteome</keyword>
<accession>A0A5B8FJW1</accession>
<dbReference type="PRINTS" id="PR00081">
    <property type="entry name" value="GDHRDH"/>
</dbReference>
<dbReference type="Pfam" id="PF13561">
    <property type="entry name" value="adh_short_C2"/>
    <property type="match status" value="1"/>
</dbReference>
<dbReference type="PRINTS" id="PR00080">
    <property type="entry name" value="SDRFAMILY"/>
</dbReference>
<dbReference type="SUPFAM" id="SSF51735">
    <property type="entry name" value="NAD(P)-binding Rossmann-fold domains"/>
    <property type="match status" value="1"/>
</dbReference>
<geneLocation type="plasmid" evidence="4">
    <name>pd4m1f</name>
</geneLocation>
<dbReference type="InterPro" id="IPR036291">
    <property type="entry name" value="NAD(P)-bd_dom_sf"/>
</dbReference>
<gene>
    <name evidence="3" type="ORF">FDP22_24000</name>
</gene>
<dbReference type="InterPro" id="IPR020904">
    <property type="entry name" value="Sc_DH/Rdtase_CS"/>
</dbReference>
<name>A0A5B8FJW1_9RHOB</name>
<protein>
    <submittedName>
        <fullName evidence="3">SDR family oxidoreductase</fullName>
    </submittedName>
</protein>
<dbReference type="GO" id="GO:0006633">
    <property type="term" value="P:fatty acid biosynthetic process"/>
    <property type="evidence" value="ECO:0007669"/>
    <property type="project" value="TreeGrafter"/>
</dbReference>
<dbReference type="AlphaFoldDB" id="A0A5B8FJW1"/>
<dbReference type="Proteomes" id="UP000305888">
    <property type="component" value="Plasmid pD4M1F"/>
</dbReference>
<dbReference type="PANTHER" id="PTHR42760:SF133">
    <property type="entry name" value="3-OXOACYL-[ACYL-CARRIER-PROTEIN] REDUCTASE"/>
    <property type="match status" value="1"/>
</dbReference>
<dbReference type="CDD" id="cd05233">
    <property type="entry name" value="SDR_c"/>
    <property type="match status" value="1"/>
</dbReference>
<dbReference type="InterPro" id="IPR002347">
    <property type="entry name" value="SDR_fam"/>
</dbReference>
<dbReference type="FunFam" id="3.40.50.720:FF:000084">
    <property type="entry name" value="Short-chain dehydrogenase reductase"/>
    <property type="match status" value="1"/>
</dbReference>
<sequence length="240" mass="24312">MSASPEGGLRTLVTGGAGALGQGIVRALEGRGDRVICLDRTAPAEGAHICADLADPGSVQAAMAEVAARFGGLDVLVHTAGILRPAAFLDISEGDMRAHLDVNVMGALRVCQPAARMMIGSGGGRIVLVTSIHGQVGVPERGAYAASKGAVAALARVMAVELAQHRIRVNVLAPGAVNAGMTPDPATRGGWVAATPSKRVAHMEEIARVAAMLTSEDASFINGQIIAVDGGASTLRVFGP</sequence>
<keyword evidence="2" id="KW-0560">Oxidoreductase</keyword>
<proteinExistence type="inferred from homology"/>
<reference evidence="3 4" key="1">
    <citation type="submission" date="2019-06" db="EMBL/GenBank/DDBJ databases">
        <title>Genome sequence of Rhodobacteraceae bacterium D4M1.</title>
        <authorList>
            <person name="Cao J."/>
        </authorList>
    </citation>
    <scope>NUCLEOTIDE SEQUENCE [LARGE SCALE GENOMIC DNA]</scope>
    <source>
        <strain evidence="3 4">D4M1</strain>
        <plasmid evidence="4">pd4m1f</plasmid>
    </source>
</reference>
<organism evidence="3 4">
    <name type="scientific">Paroceanicella profunda</name>
    <dbReference type="NCBI Taxonomy" id="2579971"/>
    <lineage>
        <taxon>Bacteria</taxon>
        <taxon>Pseudomonadati</taxon>
        <taxon>Pseudomonadota</taxon>
        <taxon>Alphaproteobacteria</taxon>
        <taxon>Rhodobacterales</taxon>
        <taxon>Paracoccaceae</taxon>
        <taxon>Paroceanicella</taxon>
    </lineage>
</organism>
<dbReference type="PANTHER" id="PTHR42760">
    <property type="entry name" value="SHORT-CHAIN DEHYDROGENASES/REDUCTASES FAMILY MEMBER"/>
    <property type="match status" value="1"/>
</dbReference>
<dbReference type="GO" id="GO:0048038">
    <property type="term" value="F:quinone binding"/>
    <property type="evidence" value="ECO:0007669"/>
    <property type="project" value="TreeGrafter"/>
</dbReference>
<dbReference type="OrthoDB" id="9803333at2"/>
<comment type="similarity">
    <text evidence="1">Belongs to the short-chain dehydrogenases/reductases (SDR) family.</text>
</comment>
<dbReference type="Gene3D" id="3.40.50.720">
    <property type="entry name" value="NAD(P)-binding Rossmann-like Domain"/>
    <property type="match status" value="1"/>
</dbReference>
<dbReference type="KEGG" id="ppru:FDP22_24000"/>
<dbReference type="RefSeq" id="WP_138579049.1">
    <property type="nucleotide sequence ID" value="NZ_CP040824.1"/>
</dbReference>
<evidence type="ECO:0000313" key="3">
    <source>
        <dbReference type="EMBL" id="QDL94927.1"/>
    </source>
</evidence>
<evidence type="ECO:0000313" key="4">
    <source>
        <dbReference type="Proteomes" id="UP000305888"/>
    </source>
</evidence>
<evidence type="ECO:0000256" key="2">
    <source>
        <dbReference type="ARBA" id="ARBA00023002"/>
    </source>
</evidence>
<dbReference type="GO" id="GO:0016616">
    <property type="term" value="F:oxidoreductase activity, acting on the CH-OH group of donors, NAD or NADP as acceptor"/>
    <property type="evidence" value="ECO:0007669"/>
    <property type="project" value="TreeGrafter"/>
</dbReference>
<evidence type="ECO:0000256" key="1">
    <source>
        <dbReference type="ARBA" id="ARBA00006484"/>
    </source>
</evidence>
<dbReference type="PROSITE" id="PS00061">
    <property type="entry name" value="ADH_SHORT"/>
    <property type="match status" value="1"/>
</dbReference>